<evidence type="ECO:0000313" key="2">
    <source>
        <dbReference type="Proteomes" id="UP000321901"/>
    </source>
</evidence>
<keyword evidence="2" id="KW-1185">Reference proteome</keyword>
<proteinExistence type="predicted"/>
<organism evidence="1 2">
    <name type="scientific">Sporosarcina luteola</name>
    <dbReference type="NCBI Taxonomy" id="582850"/>
    <lineage>
        <taxon>Bacteria</taxon>
        <taxon>Bacillati</taxon>
        <taxon>Bacillota</taxon>
        <taxon>Bacilli</taxon>
        <taxon>Bacillales</taxon>
        <taxon>Caryophanaceae</taxon>
        <taxon>Sporosarcina</taxon>
    </lineage>
</organism>
<dbReference type="Proteomes" id="UP000321901">
    <property type="component" value="Unassembled WGS sequence"/>
</dbReference>
<comment type="caution">
    <text evidence="1">The sequence shown here is derived from an EMBL/GenBank/DDBJ whole genome shotgun (WGS) entry which is preliminary data.</text>
</comment>
<protein>
    <recommendedName>
        <fullName evidence="3">BclB domain-containing protein</fullName>
    </recommendedName>
</protein>
<reference evidence="1 2" key="1">
    <citation type="submission" date="2019-07" db="EMBL/GenBank/DDBJ databases">
        <title>Whole genome shotgun sequence of Sporosarcina luteola NBRC 105378.</title>
        <authorList>
            <person name="Hosoyama A."/>
            <person name="Uohara A."/>
            <person name="Ohji S."/>
            <person name="Ichikawa N."/>
        </authorList>
    </citation>
    <scope>NUCLEOTIDE SEQUENCE [LARGE SCALE GENOMIC DNA]</scope>
    <source>
        <strain evidence="1 2">NBRC 105378</strain>
    </source>
</reference>
<accession>A0A511Z6T4</accession>
<evidence type="ECO:0008006" key="3">
    <source>
        <dbReference type="Google" id="ProtNLM"/>
    </source>
</evidence>
<gene>
    <name evidence="1" type="ORF">SLU01_14630</name>
</gene>
<dbReference type="AlphaFoldDB" id="A0A511Z6T4"/>
<evidence type="ECO:0000313" key="1">
    <source>
        <dbReference type="EMBL" id="GEN83151.1"/>
    </source>
</evidence>
<name>A0A511Z6T4_9BACL</name>
<dbReference type="RefSeq" id="WP_170232628.1">
    <property type="nucleotide sequence ID" value="NZ_BJYL01000017.1"/>
</dbReference>
<dbReference type="NCBIfam" id="TIGR03721">
    <property type="entry name" value="exospore_TM"/>
    <property type="match status" value="1"/>
</dbReference>
<dbReference type="EMBL" id="BJYL01000017">
    <property type="protein sequence ID" value="GEN83151.1"/>
    <property type="molecule type" value="Genomic_DNA"/>
</dbReference>
<sequence length="215" mass="21204">MVCFQGGGCGGRVAGCCGNNGTFQNRCQTLGPIRAIDQYCLPAATAQGSIIPFASGAVPVALTSLVGGVVETPFYIGFGTAVPGALVGGVIVLPTVGALLNEAFTVPRTGSITSISATFTITVALAIATTGTVRAQIYRAPAGSDTFSPTDAFVDLTPEISTLLAVGTTLSGSAVTAPVPVSAGDRLMMVFSLEGTTLAAAITGTASAGIAIAEA</sequence>
<dbReference type="InterPro" id="IPR021210">
    <property type="entry name" value="Exosporium_BclB"/>
</dbReference>